<reference evidence="1 2" key="1">
    <citation type="submission" date="2020-08" db="EMBL/GenBank/DDBJ databases">
        <title>Sequencing the genomes of 1000 actinobacteria strains.</title>
        <authorList>
            <person name="Klenk H.-P."/>
        </authorList>
    </citation>
    <scope>NUCLEOTIDE SEQUENCE [LARGE SCALE GENOMIC DNA]</scope>
    <source>
        <strain evidence="1 2">DSM 17294</strain>
    </source>
</reference>
<name>A0A841DR27_9ACTN</name>
<sequence>MSGSPDLTASARENVDFPAPAIPVTMMRRCVSLGYMTPSQVCGGARFDYPKAVRVVVSKLANGHLRHGKFKDAQLASHCCIPAQHATTRP</sequence>
<accession>A0A841DR27</accession>
<evidence type="ECO:0000313" key="2">
    <source>
        <dbReference type="Proteomes" id="UP000558997"/>
    </source>
</evidence>
<dbReference type="AlphaFoldDB" id="A0A841DR27"/>
<proteinExistence type="predicted"/>
<keyword evidence="2" id="KW-1185">Reference proteome</keyword>
<evidence type="ECO:0000313" key="1">
    <source>
        <dbReference type="EMBL" id="MBB5981093.1"/>
    </source>
</evidence>
<protein>
    <submittedName>
        <fullName evidence="1">Uncharacterized protein</fullName>
    </submittedName>
</protein>
<gene>
    <name evidence="1" type="ORF">HDA44_004434</name>
</gene>
<comment type="caution">
    <text evidence="1">The sequence shown here is derived from an EMBL/GenBank/DDBJ whole genome shotgun (WGS) entry which is preliminary data.</text>
</comment>
<organism evidence="1 2">
    <name type="scientific">Kribbella solani</name>
    <dbReference type="NCBI Taxonomy" id="236067"/>
    <lineage>
        <taxon>Bacteria</taxon>
        <taxon>Bacillati</taxon>
        <taxon>Actinomycetota</taxon>
        <taxon>Actinomycetes</taxon>
        <taxon>Propionibacteriales</taxon>
        <taxon>Kribbellaceae</taxon>
        <taxon>Kribbella</taxon>
    </lineage>
</organism>
<dbReference type="Proteomes" id="UP000558997">
    <property type="component" value="Unassembled WGS sequence"/>
</dbReference>
<dbReference type="EMBL" id="JACHNF010000001">
    <property type="protein sequence ID" value="MBB5981093.1"/>
    <property type="molecule type" value="Genomic_DNA"/>
</dbReference>
<dbReference type="RefSeq" id="WP_184837312.1">
    <property type="nucleotide sequence ID" value="NZ_BAAAVN010000016.1"/>
</dbReference>